<gene>
    <name evidence="2" type="ORF">Aci05_024</name>
</gene>
<organism evidence="2 3">
    <name type="scientific">Acinetobacter phage vB_AbaM_B09_Aci05</name>
    <dbReference type="NCBI Taxonomy" id="2315458"/>
    <lineage>
        <taxon>Viruses</taxon>
        <taxon>Duplodnaviria</taxon>
        <taxon>Heunggongvirae</taxon>
        <taxon>Uroviricota</taxon>
        <taxon>Caudoviricetes</taxon>
        <taxon>Saclayvirus</taxon>
        <taxon>Saclayvirus Aci05</taxon>
    </lineage>
</organism>
<name>A0A386KAZ9_9CAUD</name>
<sequence>MRKKSGNADLLRIFDDELIRKAVKRTTEILEDPLSKRTEVLNAADKIIKFKFAFQDSVRRQALDQIEFESRQLKLEEQKIKMELLRGAADPNAKPEARTAYSAVFDPKDKPEGYYDPDPDEED</sequence>
<keyword evidence="3" id="KW-1185">Reference proteome</keyword>
<feature type="region of interest" description="Disordered" evidence="1">
    <location>
        <begin position="87"/>
        <end position="123"/>
    </location>
</feature>
<dbReference type="EMBL" id="MH746814">
    <property type="protein sequence ID" value="AYD82395.1"/>
    <property type="molecule type" value="Genomic_DNA"/>
</dbReference>
<dbReference type="Proteomes" id="UP000269940">
    <property type="component" value="Segment"/>
</dbReference>
<proteinExistence type="predicted"/>
<evidence type="ECO:0000256" key="1">
    <source>
        <dbReference type="SAM" id="MobiDB-lite"/>
    </source>
</evidence>
<protein>
    <submittedName>
        <fullName evidence="2">Uncharacterized protein</fullName>
    </submittedName>
</protein>
<accession>A0A386KAZ9</accession>
<reference evidence="2 3" key="1">
    <citation type="submission" date="2018-08" db="EMBL/GenBank/DDBJ databases">
        <title>Complete genome sequence of five Acinetobacter baumannii phages from Abidjan, Cote d'Ivoire.</title>
        <authorList>
            <person name="Essoh C."/>
            <person name="Vernadet J.-P."/>
            <person name="Vergnaud G."/>
            <person name="Resch G."/>
            <person name="Pourcel C."/>
        </authorList>
    </citation>
    <scope>NUCLEOTIDE SEQUENCE [LARGE SCALE GENOMIC DNA]</scope>
</reference>
<evidence type="ECO:0000313" key="3">
    <source>
        <dbReference type="Proteomes" id="UP000269940"/>
    </source>
</evidence>
<evidence type="ECO:0000313" key="2">
    <source>
        <dbReference type="EMBL" id="AYD82395.1"/>
    </source>
</evidence>